<dbReference type="NCBIfam" id="NF045609">
    <property type="entry name" value="EpsI_type_B"/>
    <property type="match status" value="1"/>
</dbReference>
<comment type="caution">
    <text evidence="3">The sequence shown here is derived from an EMBL/GenBank/DDBJ whole genome shotgun (WGS) entry which is preliminary data.</text>
</comment>
<dbReference type="InterPro" id="IPR014263">
    <property type="entry name" value="Methanolan_biosynth_EpsI"/>
</dbReference>
<dbReference type="InterPro" id="IPR054653">
    <property type="entry name" value="EpsI_type_B_pred"/>
</dbReference>
<evidence type="ECO:0000313" key="3">
    <source>
        <dbReference type="EMBL" id="MYM26308.1"/>
    </source>
</evidence>
<dbReference type="EMBL" id="WWCN01000025">
    <property type="protein sequence ID" value="MYM26308.1"/>
    <property type="molecule type" value="Genomic_DNA"/>
</dbReference>
<feature type="signal peptide" evidence="1">
    <location>
        <begin position="1"/>
        <end position="20"/>
    </location>
</feature>
<evidence type="ECO:0000313" key="4">
    <source>
        <dbReference type="Proteomes" id="UP000479335"/>
    </source>
</evidence>
<keyword evidence="1" id="KW-0732">Signal</keyword>
<gene>
    <name evidence="3" type="primary">epsI</name>
    <name evidence="3" type="ORF">GTP46_27125</name>
</gene>
<keyword evidence="4" id="KW-1185">Reference proteome</keyword>
<evidence type="ECO:0000259" key="2">
    <source>
        <dbReference type="Pfam" id="PF11984"/>
    </source>
</evidence>
<accession>A0A6L8KJB9</accession>
<proteinExistence type="predicted"/>
<dbReference type="NCBIfam" id="TIGR02914">
    <property type="entry name" value="EpsI_fam"/>
    <property type="match status" value="1"/>
</dbReference>
<protein>
    <submittedName>
        <fullName evidence="3">EpsI family protein</fullName>
    </submittedName>
</protein>
<reference evidence="3 4" key="1">
    <citation type="submission" date="2019-12" db="EMBL/GenBank/DDBJ databases">
        <title>Novel species isolated from a subtropical stream in China.</title>
        <authorList>
            <person name="Lu H."/>
        </authorList>
    </citation>
    <scope>NUCLEOTIDE SEQUENCE [LARGE SCALE GENOMIC DNA]</scope>
    <source>
        <strain evidence="3 4">FT135W</strain>
    </source>
</reference>
<feature type="domain" description="Methanolan biosynthesis EpsI" evidence="2">
    <location>
        <begin position="10"/>
        <end position="217"/>
    </location>
</feature>
<sequence length="232" mass="25042">MNLPLLRSAVLGLAMLAAAAATVAITPTVKIADHQEKVDLQAIVPSQFGDWRVDPNAGAAVAPSADVQANLDKTYDQILSRTYVNSAGDAIMLTVSYGSQQTQELRAHRQEVCYAAQGFDINNLSHDTLSIGGHAIPVTRMLAINGPRSEPVTYWFTMGDQVVLSRTERFLVQLKYSFSGIIPDGMLVRVSNLTRDEQGGYRAHEAFLAALMKAVDRKSADKLMGAPTGHAS</sequence>
<dbReference type="Proteomes" id="UP000479335">
    <property type="component" value="Unassembled WGS sequence"/>
</dbReference>
<evidence type="ECO:0000256" key="1">
    <source>
        <dbReference type="SAM" id="SignalP"/>
    </source>
</evidence>
<name>A0A6L8KJB9_9BURK</name>
<organism evidence="3 4">
    <name type="scientific">Duganella flavida</name>
    <dbReference type="NCBI Taxonomy" id="2692175"/>
    <lineage>
        <taxon>Bacteria</taxon>
        <taxon>Pseudomonadati</taxon>
        <taxon>Pseudomonadota</taxon>
        <taxon>Betaproteobacteria</taxon>
        <taxon>Burkholderiales</taxon>
        <taxon>Oxalobacteraceae</taxon>
        <taxon>Telluria group</taxon>
        <taxon>Duganella</taxon>
    </lineage>
</organism>
<feature type="chain" id="PRO_5026688195" evidence="1">
    <location>
        <begin position="21"/>
        <end position="232"/>
    </location>
</feature>
<dbReference type="RefSeq" id="WP_161009748.1">
    <property type="nucleotide sequence ID" value="NZ_WWCN01000025.1"/>
</dbReference>
<dbReference type="AlphaFoldDB" id="A0A6L8KJB9"/>
<dbReference type="Pfam" id="PF11984">
    <property type="entry name" value="DUF3485"/>
    <property type="match status" value="1"/>
</dbReference>